<evidence type="ECO:0000313" key="1">
    <source>
        <dbReference type="EMBL" id="KIK57109.1"/>
    </source>
</evidence>
<accession>A0A0D0C3X1</accession>
<organism evidence="1 2">
    <name type="scientific">Collybiopsis luxurians FD-317 M1</name>
    <dbReference type="NCBI Taxonomy" id="944289"/>
    <lineage>
        <taxon>Eukaryota</taxon>
        <taxon>Fungi</taxon>
        <taxon>Dikarya</taxon>
        <taxon>Basidiomycota</taxon>
        <taxon>Agaricomycotina</taxon>
        <taxon>Agaricomycetes</taxon>
        <taxon>Agaricomycetidae</taxon>
        <taxon>Agaricales</taxon>
        <taxon>Marasmiineae</taxon>
        <taxon>Omphalotaceae</taxon>
        <taxon>Collybiopsis</taxon>
        <taxon>Collybiopsis luxurians</taxon>
    </lineage>
</organism>
<gene>
    <name evidence="1" type="ORF">GYMLUDRAFT_774221</name>
</gene>
<proteinExistence type="predicted"/>
<dbReference type="Proteomes" id="UP000053593">
    <property type="component" value="Unassembled WGS sequence"/>
</dbReference>
<sequence length="95" mass="11449">MEAYVPVHPQPRRHQFPPWRHHFLTWRHYLPPWRHRIPPWRHSPFTWRHLASPCITPSCTGVTSYYPSGIQTSLFPNLNVGNMGIERRAWLRTDE</sequence>
<dbReference type="AlphaFoldDB" id="A0A0D0C3X1"/>
<name>A0A0D0C3X1_9AGAR</name>
<keyword evidence="2" id="KW-1185">Reference proteome</keyword>
<protein>
    <submittedName>
        <fullName evidence="1">Unplaced genomic scaffold GYMLUscaffold_45, whole genome shotgun sequence</fullName>
    </submittedName>
</protein>
<reference evidence="1 2" key="1">
    <citation type="submission" date="2014-04" db="EMBL/GenBank/DDBJ databases">
        <title>Evolutionary Origins and Diversification of the Mycorrhizal Mutualists.</title>
        <authorList>
            <consortium name="DOE Joint Genome Institute"/>
            <consortium name="Mycorrhizal Genomics Consortium"/>
            <person name="Kohler A."/>
            <person name="Kuo A."/>
            <person name="Nagy L.G."/>
            <person name="Floudas D."/>
            <person name="Copeland A."/>
            <person name="Barry K.W."/>
            <person name="Cichocki N."/>
            <person name="Veneault-Fourrey C."/>
            <person name="LaButti K."/>
            <person name="Lindquist E.A."/>
            <person name="Lipzen A."/>
            <person name="Lundell T."/>
            <person name="Morin E."/>
            <person name="Murat C."/>
            <person name="Riley R."/>
            <person name="Ohm R."/>
            <person name="Sun H."/>
            <person name="Tunlid A."/>
            <person name="Henrissat B."/>
            <person name="Grigoriev I.V."/>
            <person name="Hibbett D.S."/>
            <person name="Martin F."/>
        </authorList>
    </citation>
    <scope>NUCLEOTIDE SEQUENCE [LARGE SCALE GENOMIC DNA]</scope>
    <source>
        <strain evidence="1 2">FD-317 M1</strain>
    </source>
</reference>
<evidence type="ECO:0000313" key="2">
    <source>
        <dbReference type="Proteomes" id="UP000053593"/>
    </source>
</evidence>
<dbReference type="EMBL" id="KN834793">
    <property type="protein sequence ID" value="KIK57109.1"/>
    <property type="molecule type" value="Genomic_DNA"/>
</dbReference>
<dbReference type="HOGENOM" id="CLU_2373019_0_0_1"/>